<dbReference type="InterPro" id="IPR014751">
    <property type="entry name" value="XRCC4-like_C"/>
</dbReference>
<sequence length="361" mass="42107">MRFVSCLPVSDVAATQEEVDEVVLCESHFTQEDFPSSADAIEDLTIEWVVLSEGSEIHQKHNCHLKNLQVFTDVNETKYIWYELLKQLTTHKIYCHDMEQKVRYTRWVSHAPEGGQWSICMEIESSGIVRKIAQLDLIPASHCELNLFRMANELFQECCTCNDKVVQMRHQLDGIKNRVRELEEERKLLDQLLEKRDAHTRSIVVGLLNEKKRKITELQRQLKDQEPRDDELINRYVTEPVTGHSSLGKRKRHLNNNNNNTNDAIRKSRSLLQSSPEIPHIKKEDPESEVEEVRRQELKFLGIKKQDNSAKREKEDLQNPSANSQSESDSESVYRTEDSTDEGEYRSKEDNDEEEETDVEQ</sequence>
<dbReference type="AlphaFoldDB" id="A0A4C2EBS2"/>
<organism evidence="2 3">
    <name type="scientific">Zygosaccharomyces mellis</name>
    <dbReference type="NCBI Taxonomy" id="42258"/>
    <lineage>
        <taxon>Eukaryota</taxon>
        <taxon>Fungi</taxon>
        <taxon>Dikarya</taxon>
        <taxon>Ascomycota</taxon>
        <taxon>Saccharomycotina</taxon>
        <taxon>Saccharomycetes</taxon>
        <taxon>Saccharomycetales</taxon>
        <taxon>Saccharomycetaceae</taxon>
        <taxon>Zygosaccharomyces</taxon>
    </lineage>
</organism>
<protein>
    <submittedName>
        <fullName evidence="2">Ligase interacting factor</fullName>
    </submittedName>
</protein>
<accession>A0A4C2EBS2</accession>
<feature type="region of interest" description="Disordered" evidence="1">
    <location>
        <begin position="220"/>
        <end position="361"/>
    </location>
</feature>
<dbReference type="EMBL" id="BIMX01000038">
    <property type="protein sequence ID" value="GCF01608.1"/>
    <property type="molecule type" value="Genomic_DNA"/>
</dbReference>
<evidence type="ECO:0000256" key="1">
    <source>
        <dbReference type="SAM" id="MobiDB-lite"/>
    </source>
</evidence>
<gene>
    <name evidence="2" type="primary">LIF1</name>
    <name evidence="2" type="ORF">ZYGM_000171</name>
</gene>
<dbReference type="SUPFAM" id="SSF58022">
    <property type="entry name" value="XRCC4, C-terminal oligomerization domain"/>
    <property type="match status" value="1"/>
</dbReference>
<dbReference type="Proteomes" id="UP000301737">
    <property type="component" value="Unassembled WGS sequence"/>
</dbReference>
<evidence type="ECO:0000313" key="3">
    <source>
        <dbReference type="Proteomes" id="UP000301737"/>
    </source>
</evidence>
<dbReference type="GO" id="GO:0016874">
    <property type="term" value="F:ligase activity"/>
    <property type="evidence" value="ECO:0007669"/>
    <property type="project" value="UniProtKB-KW"/>
</dbReference>
<keyword evidence="3" id="KW-1185">Reference proteome</keyword>
<feature type="compositionally biased region" description="Basic and acidic residues" evidence="1">
    <location>
        <begin position="332"/>
        <end position="349"/>
    </location>
</feature>
<dbReference type="OrthoDB" id="4067005at2759"/>
<feature type="compositionally biased region" description="Acidic residues" evidence="1">
    <location>
        <begin position="350"/>
        <end position="361"/>
    </location>
</feature>
<name>A0A4C2EBS2_9SACH</name>
<feature type="compositionally biased region" description="Basic and acidic residues" evidence="1">
    <location>
        <begin position="279"/>
        <end position="317"/>
    </location>
</feature>
<proteinExistence type="predicted"/>
<feature type="compositionally biased region" description="Basic and acidic residues" evidence="1">
    <location>
        <begin position="220"/>
        <end position="233"/>
    </location>
</feature>
<reference evidence="2 3" key="1">
    <citation type="submission" date="2019-01" db="EMBL/GenBank/DDBJ databases">
        <title>Draft Genome Sequencing of Zygosaccharomyces mellis Ca-7.</title>
        <authorList>
            <person name="Shiwa Y."/>
            <person name="Kanesaki Y."/>
            <person name="Ishige T."/>
            <person name="Mura K."/>
            <person name="Hori T."/>
            <person name="Tamura T."/>
        </authorList>
    </citation>
    <scope>NUCLEOTIDE SEQUENCE [LARGE SCALE GENOMIC DNA]</scope>
    <source>
        <strain evidence="2 3">Ca-7</strain>
    </source>
</reference>
<keyword evidence="2" id="KW-0436">Ligase</keyword>
<comment type="caution">
    <text evidence="2">The sequence shown here is derived from an EMBL/GenBank/DDBJ whole genome shotgun (WGS) entry which is preliminary data.</text>
</comment>
<dbReference type="Gene3D" id="1.20.5.370">
    <property type="match status" value="1"/>
</dbReference>
<evidence type="ECO:0000313" key="2">
    <source>
        <dbReference type="EMBL" id="GCF01608.1"/>
    </source>
</evidence>